<evidence type="ECO:0000259" key="2">
    <source>
        <dbReference type="Pfam" id="PF26609"/>
    </source>
</evidence>
<dbReference type="Proteomes" id="UP001221142">
    <property type="component" value="Unassembled WGS sequence"/>
</dbReference>
<evidence type="ECO:0000256" key="1">
    <source>
        <dbReference type="SAM" id="MobiDB-lite"/>
    </source>
</evidence>
<dbReference type="Pfam" id="PF26609">
    <property type="entry name" value="DUF8191"/>
    <property type="match status" value="2"/>
</dbReference>
<dbReference type="InterPro" id="IPR058504">
    <property type="entry name" value="DUF8191"/>
</dbReference>
<sequence length="759" mass="85326">MDLTSDDQQPQMTKADKLGQFVRALLAAEPEKIQTALDAAGIPDLEEFLEDDDEDSHAHLQYAIWDENDAVYRCPQCQWELEGGECHRCNLDFDLPMDIQDGSEYLNQALNPDRVSRPRGDTPLRDEEVYSIPSGYSFDEYDELRRRGATRLMCLTFRLEFRWDVGIIAWADGDLLYEFAGARIKVGDHWKIHLGRRIELDEEDLDGSVFMETLLEDAVIYSVPTLDCKWETVEEAPGVWVTRIVGMDPAFEEEEDGSDESEDEVVEASQSSASSQSVEAREYESESESDEEDSESVMSLEEVEPESDGDEEEVEEEEEEEEEEKSVKVEDEDVIMDQELGNSWVLTPTDSDDLRIQKSKVRKLGRALRALLAEEPAKTQAALQANGIQDLQTFLSPNHVDDEDESVAEEPVWDHLDGVYRCSGCHWELQAGSLPPRLRAHVRNPYSEFDIQDAAEYTNEGWNPDRVSQARGSTPLREEERYNYPGEYYGDRGQYEELRQRGATRLMCLTFNLEFRSDVGIIAWADGDIYDEFAGPLMQEGDYWKIMLGRRIELDEEDADGSLFIEGLLEDALLYPHISGCKWETVEETPGVWVTRAIGISPAASNADADSDSSDSTSLGTYDEMDAAWERSRAEEDASLAPGYVPPALPVQACHYEASDAEEEDELDDDNMSVDGETFEDPDFGWGESEDEAENIGDDENQGGEGVDAPNKENEEEDDSMAQCSDDDSADSDFDSDEVLSGDEFIVGPRAGSQATVDD</sequence>
<keyword evidence="4" id="KW-1185">Reference proteome</keyword>
<dbReference type="EMBL" id="JARKIF010000009">
    <property type="protein sequence ID" value="KAJ7630981.1"/>
    <property type="molecule type" value="Genomic_DNA"/>
</dbReference>
<feature type="compositionally biased region" description="Acidic residues" evidence="1">
    <location>
        <begin position="252"/>
        <end position="266"/>
    </location>
</feature>
<feature type="region of interest" description="Disordered" evidence="1">
    <location>
        <begin position="252"/>
        <end position="332"/>
    </location>
</feature>
<name>A0AAD7BUG2_9AGAR</name>
<evidence type="ECO:0000313" key="3">
    <source>
        <dbReference type="EMBL" id="KAJ7630981.1"/>
    </source>
</evidence>
<feature type="domain" description="DUF8191" evidence="2">
    <location>
        <begin position="144"/>
        <end position="218"/>
    </location>
</feature>
<dbReference type="AlphaFoldDB" id="A0AAD7BUG2"/>
<feature type="compositionally biased region" description="Acidic residues" evidence="1">
    <location>
        <begin position="659"/>
        <end position="702"/>
    </location>
</feature>
<organism evidence="3 4">
    <name type="scientific">Roridomyces roridus</name>
    <dbReference type="NCBI Taxonomy" id="1738132"/>
    <lineage>
        <taxon>Eukaryota</taxon>
        <taxon>Fungi</taxon>
        <taxon>Dikarya</taxon>
        <taxon>Basidiomycota</taxon>
        <taxon>Agaricomycotina</taxon>
        <taxon>Agaricomycetes</taxon>
        <taxon>Agaricomycetidae</taxon>
        <taxon>Agaricales</taxon>
        <taxon>Marasmiineae</taxon>
        <taxon>Mycenaceae</taxon>
        <taxon>Roridomyces</taxon>
    </lineage>
</organism>
<comment type="caution">
    <text evidence="3">The sequence shown here is derived from an EMBL/GenBank/DDBJ whole genome shotgun (WGS) entry which is preliminary data.</text>
</comment>
<feature type="compositionally biased region" description="Low complexity" evidence="1">
    <location>
        <begin position="267"/>
        <end position="278"/>
    </location>
</feature>
<protein>
    <recommendedName>
        <fullName evidence="2">DUF8191 domain-containing protein</fullName>
    </recommendedName>
</protein>
<proteinExistence type="predicted"/>
<evidence type="ECO:0000313" key="4">
    <source>
        <dbReference type="Proteomes" id="UP001221142"/>
    </source>
</evidence>
<feature type="region of interest" description="Disordered" evidence="1">
    <location>
        <begin position="658"/>
        <end position="759"/>
    </location>
</feature>
<feature type="compositionally biased region" description="Acidic residues" evidence="1">
    <location>
        <begin position="285"/>
        <end position="332"/>
    </location>
</feature>
<feature type="compositionally biased region" description="Acidic residues" evidence="1">
    <location>
        <begin position="714"/>
        <end position="741"/>
    </location>
</feature>
<reference evidence="3" key="1">
    <citation type="submission" date="2023-03" db="EMBL/GenBank/DDBJ databases">
        <title>Massive genome expansion in bonnet fungi (Mycena s.s.) driven by repeated elements and novel gene families across ecological guilds.</title>
        <authorList>
            <consortium name="Lawrence Berkeley National Laboratory"/>
            <person name="Harder C.B."/>
            <person name="Miyauchi S."/>
            <person name="Viragh M."/>
            <person name="Kuo A."/>
            <person name="Thoen E."/>
            <person name="Andreopoulos B."/>
            <person name="Lu D."/>
            <person name="Skrede I."/>
            <person name="Drula E."/>
            <person name="Henrissat B."/>
            <person name="Morin E."/>
            <person name="Kohler A."/>
            <person name="Barry K."/>
            <person name="LaButti K."/>
            <person name="Morin E."/>
            <person name="Salamov A."/>
            <person name="Lipzen A."/>
            <person name="Mereny Z."/>
            <person name="Hegedus B."/>
            <person name="Baldrian P."/>
            <person name="Stursova M."/>
            <person name="Weitz H."/>
            <person name="Taylor A."/>
            <person name="Grigoriev I.V."/>
            <person name="Nagy L.G."/>
            <person name="Martin F."/>
            <person name="Kauserud H."/>
        </authorList>
    </citation>
    <scope>NUCLEOTIDE SEQUENCE</scope>
    <source>
        <strain evidence="3">9284</strain>
    </source>
</reference>
<feature type="domain" description="DUF8191" evidence="2">
    <location>
        <begin position="498"/>
        <end position="576"/>
    </location>
</feature>
<gene>
    <name evidence="3" type="ORF">FB45DRAFT_1152655</name>
</gene>
<accession>A0AAD7BUG2</accession>